<name>A0A4Y2EAW0_ARAVE</name>
<evidence type="ECO:0000313" key="1">
    <source>
        <dbReference type="EMBL" id="GBM26313.1"/>
    </source>
</evidence>
<dbReference type="AlphaFoldDB" id="A0A4Y2EAW0"/>
<gene>
    <name evidence="1" type="ORF">AVEN_66542_1</name>
</gene>
<proteinExistence type="predicted"/>
<organism evidence="1 2">
    <name type="scientific">Araneus ventricosus</name>
    <name type="common">Orbweaver spider</name>
    <name type="synonym">Epeira ventricosa</name>
    <dbReference type="NCBI Taxonomy" id="182803"/>
    <lineage>
        <taxon>Eukaryota</taxon>
        <taxon>Metazoa</taxon>
        <taxon>Ecdysozoa</taxon>
        <taxon>Arthropoda</taxon>
        <taxon>Chelicerata</taxon>
        <taxon>Arachnida</taxon>
        <taxon>Araneae</taxon>
        <taxon>Araneomorphae</taxon>
        <taxon>Entelegynae</taxon>
        <taxon>Araneoidea</taxon>
        <taxon>Araneidae</taxon>
        <taxon>Araneus</taxon>
    </lineage>
</organism>
<comment type="caution">
    <text evidence="1">The sequence shown here is derived from an EMBL/GenBank/DDBJ whole genome shotgun (WGS) entry which is preliminary data.</text>
</comment>
<dbReference type="Proteomes" id="UP000499080">
    <property type="component" value="Unassembled WGS sequence"/>
</dbReference>
<sequence>MSNVPNGLPLVWCPQPTSNDSTRQGLESRGMDGAGVVRTFGDGEPAQISSVPWWSSGKGISFRTGGFLARNQILLKIPRVCGPVGRSIRRIGSIALPLVWCGSLERMVAVQVSSSSSDDLPK</sequence>
<dbReference type="EMBL" id="BGPR01000557">
    <property type="protein sequence ID" value="GBM26313.1"/>
    <property type="molecule type" value="Genomic_DNA"/>
</dbReference>
<protein>
    <submittedName>
        <fullName evidence="1">Uncharacterized protein</fullName>
    </submittedName>
</protein>
<evidence type="ECO:0000313" key="2">
    <source>
        <dbReference type="Proteomes" id="UP000499080"/>
    </source>
</evidence>
<keyword evidence="2" id="KW-1185">Reference proteome</keyword>
<reference evidence="1 2" key="1">
    <citation type="journal article" date="2019" name="Sci. Rep.">
        <title>Orb-weaving spider Araneus ventricosus genome elucidates the spidroin gene catalogue.</title>
        <authorList>
            <person name="Kono N."/>
            <person name="Nakamura H."/>
            <person name="Ohtoshi R."/>
            <person name="Moran D.A.P."/>
            <person name="Shinohara A."/>
            <person name="Yoshida Y."/>
            <person name="Fujiwara M."/>
            <person name="Mori M."/>
            <person name="Tomita M."/>
            <person name="Arakawa K."/>
        </authorList>
    </citation>
    <scope>NUCLEOTIDE SEQUENCE [LARGE SCALE GENOMIC DNA]</scope>
</reference>
<accession>A0A4Y2EAW0</accession>